<comment type="similarity">
    <text evidence="1">Belongs to the DinB family.</text>
</comment>
<sequence length="164" mass="18549">MINQTLLPELKQEAANTKKMLERMPADKWDWKPHGKSFSLGKLANHVADLLNWTAFTIGSDGIDWAEFKYQPEEATDAAGLVAIADKHLQASVKALEEASDEQLMQPWTMRSGDQVFFTMPRIAVIRTFAMNHLIHHRAQLSVYLRLLDIPVPGMYGPTADEEM</sequence>
<dbReference type="SUPFAM" id="SSF109854">
    <property type="entry name" value="DinB/YfiT-like putative metalloenzymes"/>
    <property type="match status" value="1"/>
</dbReference>
<organism evidence="4 5">
    <name type="scientific">Flaviaesturariibacter aridisoli</name>
    <dbReference type="NCBI Taxonomy" id="2545761"/>
    <lineage>
        <taxon>Bacteria</taxon>
        <taxon>Pseudomonadati</taxon>
        <taxon>Bacteroidota</taxon>
        <taxon>Chitinophagia</taxon>
        <taxon>Chitinophagales</taxon>
        <taxon>Chitinophagaceae</taxon>
        <taxon>Flaviaestuariibacter</taxon>
    </lineage>
</organism>
<gene>
    <name evidence="4" type="ORF">E0486_03965</name>
</gene>
<keyword evidence="2 3" id="KW-0479">Metal-binding</keyword>
<dbReference type="InterPro" id="IPR034660">
    <property type="entry name" value="DinB/YfiT-like"/>
</dbReference>
<keyword evidence="5" id="KW-1185">Reference proteome</keyword>
<evidence type="ECO:0008006" key="6">
    <source>
        <dbReference type="Google" id="ProtNLM"/>
    </source>
</evidence>
<dbReference type="AlphaFoldDB" id="A0A4R4E312"/>
<evidence type="ECO:0000256" key="1">
    <source>
        <dbReference type="ARBA" id="ARBA00008635"/>
    </source>
</evidence>
<name>A0A4R4E312_9BACT</name>
<dbReference type="Proteomes" id="UP000295164">
    <property type="component" value="Unassembled WGS sequence"/>
</dbReference>
<feature type="binding site" evidence="3">
    <location>
        <position position="133"/>
    </location>
    <ligand>
        <name>a divalent metal cation</name>
        <dbReference type="ChEBI" id="CHEBI:60240"/>
    </ligand>
</feature>
<dbReference type="RefSeq" id="WP_131850846.1">
    <property type="nucleotide sequence ID" value="NZ_SKFH01000004.1"/>
</dbReference>
<comment type="caution">
    <text evidence="4">The sequence shown here is derived from an EMBL/GenBank/DDBJ whole genome shotgun (WGS) entry which is preliminary data.</text>
</comment>
<dbReference type="EMBL" id="SKFH01000004">
    <property type="protein sequence ID" value="TCZ73846.1"/>
    <property type="molecule type" value="Genomic_DNA"/>
</dbReference>
<accession>A0A4R4E312</accession>
<dbReference type="InterPro" id="IPR007837">
    <property type="entry name" value="DinB"/>
</dbReference>
<feature type="binding site" evidence="3">
    <location>
        <position position="46"/>
    </location>
    <ligand>
        <name>a divalent metal cation</name>
        <dbReference type="ChEBI" id="CHEBI:60240"/>
    </ligand>
</feature>
<protein>
    <recommendedName>
        <fullName evidence="6">Damage-inducible protein DinB</fullName>
    </recommendedName>
</protein>
<dbReference type="OrthoDB" id="119432at2"/>
<reference evidence="4 5" key="1">
    <citation type="submission" date="2019-03" db="EMBL/GenBank/DDBJ databases">
        <authorList>
            <person name="Kim M.K.M."/>
        </authorList>
    </citation>
    <scope>NUCLEOTIDE SEQUENCE [LARGE SCALE GENOMIC DNA]</scope>
    <source>
        <strain evidence="4 5">17J68-15</strain>
    </source>
</reference>
<evidence type="ECO:0000256" key="3">
    <source>
        <dbReference type="PIRSR" id="PIRSR607837-1"/>
    </source>
</evidence>
<dbReference type="GO" id="GO:0046872">
    <property type="term" value="F:metal ion binding"/>
    <property type="evidence" value="ECO:0007669"/>
    <property type="project" value="UniProtKB-KW"/>
</dbReference>
<dbReference type="Gene3D" id="1.20.120.450">
    <property type="entry name" value="dinb family like domain"/>
    <property type="match status" value="1"/>
</dbReference>
<dbReference type="Pfam" id="PF05163">
    <property type="entry name" value="DinB"/>
    <property type="match status" value="1"/>
</dbReference>
<feature type="binding site" evidence="3">
    <location>
        <position position="137"/>
    </location>
    <ligand>
        <name>a divalent metal cation</name>
        <dbReference type="ChEBI" id="CHEBI:60240"/>
    </ligand>
</feature>
<evidence type="ECO:0000313" key="5">
    <source>
        <dbReference type="Proteomes" id="UP000295164"/>
    </source>
</evidence>
<proteinExistence type="inferred from homology"/>
<evidence type="ECO:0000256" key="2">
    <source>
        <dbReference type="ARBA" id="ARBA00022723"/>
    </source>
</evidence>
<evidence type="ECO:0000313" key="4">
    <source>
        <dbReference type="EMBL" id="TCZ73846.1"/>
    </source>
</evidence>